<evidence type="ECO:0000313" key="2">
    <source>
        <dbReference type="EMBL" id="MCY0387761.1"/>
    </source>
</evidence>
<evidence type="ECO:0000256" key="1">
    <source>
        <dbReference type="SAM" id="MobiDB-lite"/>
    </source>
</evidence>
<accession>A0ABT3ZMJ4</accession>
<dbReference type="RefSeq" id="WP_267847481.1">
    <property type="nucleotide sequence ID" value="NZ_JAPMXC010000001.1"/>
</dbReference>
<feature type="region of interest" description="Disordered" evidence="1">
    <location>
        <begin position="391"/>
        <end position="414"/>
    </location>
</feature>
<organism evidence="2 3">
    <name type="scientific">Robbsia betulipollinis</name>
    <dbReference type="NCBI Taxonomy" id="2981849"/>
    <lineage>
        <taxon>Bacteria</taxon>
        <taxon>Pseudomonadati</taxon>
        <taxon>Pseudomonadota</taxon>
        <taxon>Betaproteobacteria</taxon>
        <taxon>Burkholderiales</taxon>
        <taxon>Burkholderiaceae</taxon>
        <taxon>Robbsia</taxon>
    </lineage>
</organism>
<name>A0ABT3ZMJ4_9BURK</name>
<proteinExistence type="predicted"/>
<sequence>MRDLAIHACIAPQESRERTKNHDIALIGLSRLINRCCHESLREWLTLRCFLDARGSSRPCAALLPHGAITRYLERHLRDRHGRSLLAERQAFERRYLIAQLIAALTEPVDGTPSLATRIDQRVRETWSHTAPEDGCPAHAAQKRLDRALRTLTQAFMRFDADSPAPARHADAGRDVFLAVLRDPRSPREIFDGLHAELSRADGVVCADAAQPLDIVSKIQAGDMRLLRATACAVPAHLEVRFPTQPSPTTLRLVLPRRIARCLPGVRNPLSPLERNALKAHLVHLPACREVLNDDRRRLRLYRSAAARYATPPAPRRGTHRRAASWRGALLRGMLILGNWRGGGGDAGTLARHSPSELPAVGEAPVPAPDTAWIHDDPTAPWTMPAWAEWSQSARLRQEASPEPHSANAAEPPPLFTTLAPDATGTGRAQAMADAARETNETRTANDGITLIWRHSPVADRRRIVDGARQFALYAVAANESARVRDDDALRRVNQDGWYAYSNIPVIFLTCDKMLNEDHVLDGDMFHALLGEIGRAAVHERPSHLLCFENDRNGSLSWRVDRLSPTRVDVVALPSQANDIPDAAHRTDPDREQNHRRVLKQILSTLAEMNDPPFDPDALLFAMFEIKHRFDTNITHYADTPAGDVRSSMRHAALSRLIDINRREFPQRFPRVADIATPGALKFVDFLLGMLDPTLLAAPATLPYGGTEIFQARFGHHFSNQSDALAMNAENWEAIVARGEYYVKGWCVLTRDAEYLAVMHAENAHLTRHLRTLFANEIARGAWQFDLFRTGGPLSRRAIATQLLTDAGIPADHPVRLRKLVTLGEAQTAHSLLRKIDGGTLTDLYLTVDNGLAHLRDAEPAYAGLLPDRALQRLPSRRAVIALFNKAYEEKMEFIWRSSRSVIAMGFNALQPEIRHDFASAVRLRLHIYRPFVIEPSLMSQYIPPLEVDTHLYRRGLFGHAKAAIIETVAASGASRFYLFDLALYTIGNRTEMLTFLPEIIDAGDAGRYMQSLPDEFFFEKFPSIYEEPVYYKNDVEPHLQFECDGLEAVWESWINFRGSHRNWQKKALLEQSGIEKMQDDPIALYLPLLPFYTCDSVLHARALTLSAVLDGIFCLIELSALRHVATPVRTWIAHSAGVQFVENRLAWYNTLAMFLPVNSETVARHVALLRDARTSIDNLRRQRSSRDLAHAFRKISHVPFLDATSTTYRLYQATQIALELQKLAAPLLTDTRESPVQRILRWRDRNVLWGRDPSRAYLVEQQAQRGRTTIVGKLRHAEEETFSGQLREATCTPGVCVPTCIFDSLASLTTQRRMRTFVRLLDGDSPGHIARRAARQGLVFAPTLVGELRWLAADIGPLREQFAALCASDFAPRAHRREILNQALLHPHANNTESAGLRALPGYPELAEQLYALNFFFESLLHQQTAILDALTLEDGKAEGRDAAQAMPVNPKNGVCTRPGEDNEIRTCMLPITYCAAQTSVAADDG</sequence>
<keyword evidence="3" id="KW-1185">Reference proteome</keyword>
<protein>
    <submittedName>
        <fullName evidence="2">Uncharacterized protein</fullName>
    </submittedName>
</protein>
<comment type="caution">
    <text evidence="2">The sequence shown here is derived from an EMBL/GenBank/DDBJ whole genome shotgun (WGS) entry which is preliminary data.</text>
</comment>
<dbReference type="Proteomes" id="UP001082899">
    <property type="component" value="Unassembled WGS sequence"/>
</dbReference>
<reference evidence="2" key="1">
    <citation type="submission" date="2022-11" db="EMBL/GenBank/DDBJ databases">
        <title>Robbsia betulipollinis sp. nov., isolated from pollen of birch (Betula pendula).</title>
        <authorList>
            <person name="Shi H."/>
            <person name="Ambika Manirajan B."/>
            <person name="Ratering S."/>
            <person name="Geissler-Plaum R."/>
            <person name="Schnell S."/>
        </authorList>
    </citation>
    <scope>NUCLEOTIDE SEQUENCE</scope>
    <source>
        <strain evidence="2">Bb-Pol-6</strain>
    </source>
</reference>
<evidence type="ECO:0000313" key="3">
    <source>
        <dbReference type="Proteomes" id="UP001082899"/>
    </source>
</evidence>
<dbReference type="EMBL" id="JAPMXC010000001">
    <property type="protein sequence ID" value="MCY0387761.1"/>
    <property type="molecule type" value="Genomic_DNA"/>
</dbReference>
<gene>
    <name evidence="2" type="ORF">OVY01_11055</name>
</gene>